<protein>
    <submittedName>
        <fullName evidence="2">Uncharacterized protein</fullName>
    </submittedName>
</protein>
<sequence length="285" mass="32767">MQTALLNNGSLVHANEYEQDTHGSRIYCIDKNCNAPVIFVPSHEGSTPHFKTTGKNDSKHQKGCGFYEPMDFVDSLEKVSEYQKDLFDKGVKETIIKVNMNRIDPEYETNSTQTENESKDKKESEVKIKDENKPPQSISSVKSVVTLLTSYEPDVISSILVNIGGGRKIPLSDLVLNQVKAHDSLWNGLLNPNSGYFVYGKVKKITNREKVKYINFESIEGITFTLVLFQKYWKHFTYTEAQLLDKDVLVYGNLRKNDYNEKQQTEMLIKSDNYIEFIKRKIKQE</sequence>
<evidence type="ECO:0000313" key="3">
    <source>
        <dbReference type="Proteomes" id="UP000468638"/>
    </source>
</evidence>
<name>A0A6I5A558_9BACI</name>
<gene>
    <name evidence="2" type="ORF">GLW05_17805</name>
</gene>
<evidence type="ECO:0000256" key="1">
    <source>
        <dbReference type="SAM" id="MobiDB-lite"/>
    </source>
</evidence>
<dbReference type="EMBL" id="WMEQ01000017">
    <property type="protein sequence ID" value="MYL35438.1"/>
    <property type="molecule type" value="Genomic_DNA"/>
</dbReference>
<dbReference type="RefSeq" id="WP_160850613.1">
    <property type="nucleotide sequence ID" value="NZ_WMEQ01000017.1"/>
</dbReference>
<feature type="compositionally biased region" description="Basic and acidic residues" evidence="1">
    <location>
        <begin position="116"/>
        <end position="133"/>
    </location>
</feature>
<feature type="region of interest" description="Disordered" evidence="1">
    <location>
        <begin position="106"/>
        <end position="136"/>
    </location>
</feature>
<dbReference type="AlphaFoldDB" id="A0A6I5A558"/>
<evidence type="ECO:0000313" key="2">
    <source>
        <dbReference type="EMBL" id="MYL35438.1"/>
    </source>
</evidence>
<organism evidence="2 3">
    <name type="scientific">Pontibacillus yanchengensis</name>
    <dbReference type="NCBI Taxonomy" id="462910"/>
    <lineage>
        <taxon>Bacteria</taxon>
        <taxon>Bacillati</taxon>
        <taxon>Bacillota</taxon>
        <taxon>Bacilli</taxon>
        <taxon>Bacillales</taxon>
        <taxon>Bacillaceae</taxon>
        <taxon>Pontibacillus</taxon>
    </lineage>
</organism>
<reference evidence="2 3" key="1">
    <citation type="submission" date="2019-11" db="EMBL/GenBank/DDBJ databases">
        <title>Genome sequences of 17 halophilic strains isolated from different environments.</title>
        <authorList>
            <person name="Furrow R.E."/>
        </authorList>
    </citation>
    <scope>NUCLEOTIDE SEQUENCE [LARGE SCALE GENOMIC DNA]</scope>
    <source>
        <strain evidence="2 3">22514_16_FS</strain>
    </source>
</reference>
<dbReference type="Proteomes" id="UP000468638">
    <property type="component" value="Unassembled WGS sequence"/>
</dbReference>
<dbReference type="OrthoDB" id="1806595at2"/>
<proteinExistence type="predicted"/>
<comment type="caution">
    <text evidence="2">The sequence shown here is derived from an EMBL/GenBank/DDBJ whole genome shotgun (WGS) entry which is preliminary data.</text>
</comment>
<accession>A0A6I5A558</accession>